<dbReference type="GO" id="GO:0005886">
    <property type="term" value="C:plasma membrane"/>
    <property type="evidence" value="ECO:0007669"/>
    <property type="project" value="TreeGrafter"/>
</dbReference>
<evidence type="ECO:0000313" key="9">
    <source>
        <dbReference type="Proteomes" id="UP000813423"/>
    </source>
</evidence>
<feature type="region of interest" description="Disordered" evidence="4">
    <location>
        <begin position="40"/>
        <end position="69"/>
    </location>
</feature>
<reference evidence="8" key="1">
    <citation type="submission" date="2021-08" db="EMBL/GenBank/DDBJ databases">
        <title>Global Aspergillus fumigatus from environmental and clinical sources.</title>
        <authorList>
            <person name="Barber A."/>
            <person name="Sae-Ong T."/>
        </authorList>
    </citation>
    <scope>NUCLEOTIDE SEQUENCE</scope>
    <source>
        <strain evidence="8">NRZ-2016-071</strain>
    </source>
</reference>
<dbReference type="PROSITE" id="PS51083">
    <property type="entry name" value="ZF_HIT"/>
    <property type="match status" value="1"/>
</dbReference>
<feature type="region of interest" description="Disordered" evidence="4">
    <location>
        <begin position="503"/>
        <end position="571"/>
    </location>
</feature>
<dbReference type="CDD" id="cd06224">
    <property type="entry name" value="REM"/>
    <property type="match status" value="1"/>
</dbReference>
<dbReference type="SMART" id="SM00147">
    <property type="entry name" value="RasGEF"/>
    <property type="match status" value="1"/>
</dbReference>
<dbReference type="InterPro" id="IPR027417">
    <property type="entry name" value="P-loop_NTPase"/>
</dbReference>
<evidence type="ECO:0000256" key="1">
    <source>
        <dbReference type="ARBA" id="ARBA00022658"/>
    </source>
</evidence>
<dbReference type="InterPro" id="IPR036964">
    <property type="entry name" value="RASGEF_cat_dom_sf"/>
</dbReference>
<dbReference type="PROSITE" id="PS50212">
    <property type="entry name" value="RASGEF_NTER"/>
    <property type="match status" value="1"/>
</dbReference>
<protein>
    <recommendedName>
        <fullName evidence="10">Ras guanyl-nucleotide exchange factor RasGEF</fullName>
    </recommendedName>
</protein>
<proteinExistence type="predicted"/>
<dbReference type="InterPro" id="IPR023578">
    <property type="entry name" value="Ras_GEF_dom_sf"/>
</dbReference>
<dbReference type="Pfam" id="PF00617">
    <property type="entry name" value="RasGEF"/>
    <property type="match status" value="1"/>
</dbReference>
<feature type="domain" description="Ras-GEF" evidence="5">
    <location>
        <begin position="860"/>
        <end position="1098"/>
    </location>
</feature>
<dbReference type="InterPro" id="IPR000651">
    <property type="entry name" value="Ras-like_Gua-exchang_fac_N"/>
</dbReference>
<dbReference type="SUPFAM" id="SSF48366">
    <property type="entry name" value="Ras GEF"/>
    <property type="match status" value="1"/>
</dbReference>
<feature type="region of interest" description="Disordered" evidence="4">
    <location>
        <begin position="172"/>
        <end position="222"/>
    </location>
</feature>
<name>A0A9P8NCS7_ASPFM</name>
<dbReference type="Gene3D" id="1.20.870.10">
    <property type="entry name" value="Son of sevenless (SoS) protein Chain: S domain 1"/>
    <property type="match status" value="1"/>
</dbReference>
<dbReference type="PANTHER" id="PTHR23113:SF348">
    <property type="entry name" value="GUANYL-NUCLEOTIDE EXCHANGE FACTOR RASGEF, PUTATIVE (AFU_ORTHOLOGUE AFUA_1G04700)-RELATED"/>
    <property type="match status" value="1"/>
</dbReference>
<feature type="region of interest" description="Disordered" evidence="4">
    <location>
        <begin position="589"/>
        <end position="614"/>
    </location>
</feature>
<keyword evidence="3" id="KW-0862">Zinc</keyword>
<dbReference type="InterPro" id="IPR008937">
    <property type="entry name" value="Ras-like_GEF"/>
</dbReference>
<feature type="compositionally biased region" description="Polar residues" evidence="4">
    <location>
        <begin position="538"/>
        <end position="553"/>
    </location>
</feature>
<feature type="domain" description="N-terminal Ras-GEF" evidence="6">
    <location>
        <begin position="610"/>
        <end position="735"/>
    </location>
</feature>
<dbReference type="SUPFAM" id="SSF144232">
    <property type="entry name" value="HIT/MYND zinc finger-like"/>
    <property type="match status" value="1"/>
</dbReference>
<dbReference type="Gene3D" id="3.40.50.300">
    <property type="entry name" value="P-loop containing nucleotide triphosphate hydrolases"/>
    <property type="match status" value="1"/>
</dbReference>
<feature type="compositionally biased region" description="Polar residues" evidence="4">
    <location>
        <begin position="803"/>
        <end position="819"/>
    </location>
</feature>
<dbReference type="GO" id="GO:0005085">
    <property type="term" value="F:guanyl-nucleotide exchange factor activity"/>
    <property type="evidence" value="ECO:0007669"/>
    <property type="project" value="UniProtKB-KW"/>
</dbReference>
<evidence type="ECO:0000259" key="6">
    <source>
        <dbReference type="PROSITE" id="PS50212"/>
    </source>
</evidence>
<evidence type="ECO:0000256" key="3">
    <source>
        <dbReference type="PROSITE-ProRule" id="PRU00453"/>
    </source>
</evidence>
<feature type="compositionally biased region" description="Polar residues" evidence="4">
    <location>
        <begin position="443"/>
        <end position="453"/>
    </location>
</feature>
<keyword evidence="3" id="KW-0479">Metal-binding</keyword>
<dbReference type="PROSITE" id="PS50009">
    <property type="entry name" value="RASGEF_CAT"/>
    <property type="match status" value="1"/>
</dbReference>
<dbReference type="Gene3D" id="3.30.60.190">
    <property type="match status" value="1"/>
</dbReference>
<dbReference type="Pfam" id="PF00618">
    <property type="entry name" value="RasGEF_N"/>
    <property type="match status" value="1"/>
</dbReference>
<dbReference type="InterPro" id="IPR007529">
    <property type="entry name" value="Znf_HIT"/>
</dbReference>
<feature type="region of interest" description="Disordered" evidence="4">
    <location>
        <begin position="439"/>
        <end position="485"/>
    </location>
</feature>
<gene>
    <name evidence="8" type="ORF">KXV57_008970</name>
</gene>
<dbReference type="Gene3D" id="1.10.840.10">
    <property type="entry name" value="Ras guanine-nucleotide exchange factors catalytic domain"/>
    <property type="match status" value="1"/>
</dbReference>
<evidence type="ECO:0000259" key="7">
    <source>
        <dbReference type="PROSITE" id="PS51083"/>
    </source>
</evidence>
<evidence type="ECO:0008006" key="10">
    <source>
        <dbReference type="Google" id="ProtNLM"/>
    </source>
</evidence>
<organism evidence="8 9">
    <name type="scientific">Aspergillus fumigatus</name>
    <name type="common">Neosartorya fumigata</name>
    <dbReference type="NCBI Taxonomy" id="746128"/>
    <lineage>
        <taxon>Eukaryota</taxon>
        <taxon>Fungi</taxon>
        <taxon>Dikarya</taxon>
        <taxon>Ascomycota</taxon>
        <taxon>Pezizomycotina</taxon>
        <taxon>Eurotiomycetes</taxon>
        <taxon>Eurotiomycetidae</taxon>
        <taxon>Eurotiales</taxon>
        <taxon>Aspergillaceae</taxon>
        <taxon>Aspergillus</taxon>
        <taxon>Aspergillus subgen. Fumigati</taxon>
    </lineage>
</organism>
<feature type="region of interest" description="Disordered" evidence="4">
    <location>
        <begin position="794"/>
        <end position="819"/>
    </location>
</feature>
<dbReference type="CDD" id="cd00882">
    <property type="entry name" value="Ras_like_GTPase"/>
    <property type="match status" value="1"/>
</dbReference>
<accession>A0A9P8NCS7</accession>
<comment type="caution">
    <text evidence="8">The sequence shown here is derived from an EMBL/GenBank/DDBJ whole genome shotgun (WGS) entry which is preliminary data.</text>
</comment>
<dbReference type="CDD" id="cd23023">
    <property type="entry name" value="zf-HIT_BCD1"/>
    <property type="match status" value="1"/>
</dbReference>
<feature type="compositionally biased region" description="Polar residues" evidence="4">
    <location>
        <begin position="511"/>
        <end position="529"/>
    </location>
</feature>
<dbReference type="FunFam" id="3.30.60.190:FF:000005">
    <property type="entry name" value="Putative HIT finger domain protein"/>
    <property type="match status" value="1"/>
</dbReference>
<dbReference type="EMBL" id="JAIBSC010000083">
    <property type="protein sequence ID" value="KAH1899667.1"/>
    <property type="molecule type" value="Genomic_DNA"/>
</dbReference>
<evidence type="ECO:0000313" key="8">
    <source>
        <dbReference type="EMBL" id="KAH1899667.1"/>
    </source>
</evidence>
<feature type="compositionally biased region" description="Polar residues" evidence="4">
    <location>
        <begin position="49"/>
        <end position="58"/>
    </location>
</feature>
<dbReference type="PANTHER" id="PTHR23113">
    <property type="entry name" value="GUANINE NUCLEOTIDE EXCHANGE FACTOR"/>
    <property type="match status" value="1"/>
</dbReference>
<feature type="compositionally biased region" description="Low complexity" evidence="4">
    <location>
        <begin position="591"/>
        <end position="601"/>
    </location>
</feature>
<keyword evidence="3" id="KW-0863">Zinc-finger</keyword>
<dbReference type="InterPro" id="IPR001895">
    <property type="entry name" value="RASGEF_cat_dom"/>
</dbReference>
<dbReference type="Pfam" id="PF04438">
    <property type="entry name" value="zf-HIT"/>
    <property type="match status" value="1"/>
</dbReference>
<sequence length="1113" mass="124546">MPGTCEVCVSEPSKYKCPTCGLLSCSLACTQSHKIYCAPKPQGPEPKSATDTTQTTPNVHGEQEVTESSNALANRNAYSVEALASSPQVKDLLAQSPQLRDCLRDIYKITLKEEWIEQGPPGRSRPYHRGRGGYRNRGSWTREKGFNRGLVTRLAISDLRYRPLASPLAFHSPRSSKLLHQNDPKMTFEQQRRERSSSDRAQPAPFPQRPGLPGRTTSAPAGCLYKLDSSRMAADTRSKVESPLIEEEEHVLSRSDTSLLPIRDGNGISQKPNFPHLTIAVVGQEKAGKSTFIRSALDMKNPLSSRSTTKKMSLDGTVYLVRFVEISTKEITVGSNGELAWPRIGNDVTSPKVIDGVLVLHDVTQPESLSELTGLLDTLSASSLPFILIASKCDVRRHDRFLEPVLSNYEIHRMSPESPQSQKAYIAKLLRFVVSKKNEFTDHSPSQSEQGTSGDAPYRPGSQDRRHTRANSETPTAFFNGAAGGSNSTSVFESGVDGYGDDLYPVDRTDSSNLASNSHSPRYARSNSFPVRPHTPPSGATLNLHRQSASGESSPAKDRNRQHRLHSAWRNSGGSDAFNSFLETEDEIDVSCSAPSSPGGSSKDKSTSDGSSNETGYTFDELVDRLVAQPMSKQDSKFSSIFLCLYRKFAAPASLLNALIHRFERNEKNITDQLARIADQLRLLNVMAQWVSEYPGDLAYPKTRKRILDFVSTLEKSHFYMFAAKEIGSYLEVNTEDDDVGWPFKDGDVEEFEDQEALYVNSGWSSPSMFLGGPTSGEDEGEEEEEDPIYNMSALDLSEGPPEQSTRLSGTSTVDKPGTISSQSFMSLCIDAAQRESERLELTPTVPLTKIQWRQFMEIPDEDFARELTRIDWIMFNSFRPRDLVRHVSISGPDKDKIQSLKHVNRMIKQFNHVAFFVASMILLRDKPKHRARALEKFMNIAQKLRRLNNYNSLGALIAGINGTPVHRLSQTRDLVPVQVQKDFMRLVILMGTQKSHFAYRLAWDNSFSERIPFLPLHRRDLVSAEEGNKTFVGDNRSRINWKKFEVMGEVVLGIQRSQKTPYAHIHRYDDVQRLILDIKLSGDEEDLYARSVQVEPSTGIDTGRKKFGWLRS</sequence>
<feature type="compositionally biased region" description="Basic residues" evidence="4">
    <location>
        <begin position="125"/>
        <end position="134"/>
    </location>
</feature>
<dbReference type="GO" id="GO:0008270">
    <property type="term" value="F:zinc ion binding"/>
    <property type="evidence" value="ECO:0007669"/>
    <property type="project" value="UniProtKB-UniRule"/>
</dbReference>
<evidence type="ECO:0000259" key="5">
    <source>
        <dbReference type="PROSITE" id="PS50009"/>
    </source>
</evidence>
<feature type="domain" description="HIT-type" evidence="7">
    <location>
        <begin position="5"/>
        <end position="37"/>
    </location>
</feature>
<feature type="region of interest" description="Disordered" evidence="4">
    <location>
        <begin position="118"/>
        <end position="141"/>
    </location>
</feature>
<dbReference type="SUPFAM" id="SSF52540">
    <property type="entry name" value="P-loop containing nucleoside triphosphate hydrolases"/>
    <property type="match status" value="1"/>
</dbReference>
<dbReference type="GO" id="GO:0007265">
    <property type="term" value="P:Ras protein signal transduction"/>
    <property type="evidence" value="ECO:0007669"/>
    <property type="project" value="TreeGrafter"/>
</dbReference>
<keyword evidence="1 2" id="KW-0344">Guanine-nucleotide releasing factor</keyword>
<evidence type="ECO:0000256" key="4">
    <source>
        <dbReference type="SAM" id="MobiDB-lite"/>
    </source>
</evidence>
<evidence type="ECO:0000256" key="2">
    <source>
        <dbReference type="PROSITE-ProRule" id="PRU00168"/>
    </source>
</evidence>
<dbReference type="Proteomes" id="UP000813423">
    <property type="component" value="Unassembled WGS sequence"/>
</dbReference>
<dbReference type="AlphaFoldDB" id="A0A9P8NCS7"/>